<reference evidence="2 3" key="1">
    <citation type="journal article" date="2012" name="J. Bacteriol.">
        <title>Complete Genome Sequence of Paenibacillus mucilaginosus 3016, a Bacterium Functional as Microbial Fertilizer.</title>
        <authorList>
            <person name="Ma M."/>
            <person name="Wang Z."/>
            <person name="Li L."/>
            <person name="Jiang X."/>
            <person name="Guan D."/>
            <person name="Cao F."/>
            <person name="Chen H."/>
            <person name="Wang X."/>
            <person name="Shen D."/>
            <person name="Du B."/>
            <person name="Li J."/>
        </authorList>
    </citation>
    <scope>NUCLEOTIDE SEQUENCE [LARGE SCALE GENOMIC DNA]</scope>
    <source>
        <strain evidence="2 3">3016</strain>
    </source>
</reference>
<dbReference type="RefSeq" id="WP_014371065.1">
    <property type="nucleotide sequence ID" value="NC_016935.1"/>
</dbReference>
<dbReference type="Gene3D" id="3.30.720.110">
    <property type="match status" value="1"/>
</dbReference>
<dbReference type="InterPro" id="IPR028973">
    <property type="entry name" value="PhnB-like"/>
</dbReference>
<dbReference type="CDD" id="cd06588">
    <property type="entry name" value="PhnB_like"/>
    <property type="match status" value="1"/>
</dbReference>
<sequence length="132" mass="14589">MDQTVPSVVTFFMFSGQAEEAMRFYTSLFEGSSIGQVHYQENGQVLHAVFTVKGQTFNCIDNSTTAEHAFTPAMSLFVTCSSSEEIEHAYEELSRDGQVLMPLGALPPFSEKFGCVQDRFGVSWQLSLPKSG</sequence>
<dbReference type="InterPro" id="IPR009725">
    <property type="entry name" value="3_dmu_93_MTrfase"/>
</dbReference>
<evidence type="ECO:0000313" key="3">
    <source>
        <dbReference type="Proteomes" id="UP000007523"/>
    </source>
</evidence>
<accession>H6NDJ4</accession>
<dbReference type="InterPro" id="IPR029068">
    <property type="entry name" value="Glyas_Bleomycin-R_OHBP_Dase"/>
</dbReference>
<keyword evidence="3" id="KW-1185">Reference proteome</keyword>
<protein>
    <recommendedName>
        <fullName evidence="1">PhnB-like domain-containing protein</fullName>
    </recommendedName>
</protein>
<dbReference type="PANTHER" id="PTHR33990">
    <property type="entry name" value="PROTEIN YJDN-RELATED"/>
    <property type="match status" value="1"/>
</dbReference>
<organism evidence="2 3">
    <name type="scientific">Paenibacillus mucilaginosus 3016</name>
    <dbReference type="NCBI Taxonomy" id="1116391"/>
    <lineage>
        <taxon>Bacteria</taxon>
        <taxon>Bacillati</taxon>
        <taxon>Bacillota</taxon>
        <taxon>Bacilli</taxon>
        <taxon>Bacillales</taxon>
        <taxon>Paenibacillaceae</taxon>
        <taxon>Paenibacillus</taxon>
    </lineage>
</organism>
<evidence type="ECO:0000259" key="1">
    <source>
        <dbReference type="Pfam" id="PF06983"/>
    </source>
</evidence>
<dbReference type="KEGG" id="pmq:PM3016_4586"/>
<dbReference type="EMBL" id="CP003235">
    <property type="protein sequence ID" value="AFC31334.1"/>
    <property type="molecule type" value="Genomic_DNA"/>
</dbReference>
<feature type="domain" description="PhnB-like" evidence="1">
    <location>
        <begin position="7"/>
        <end position="126"/>
    </location>
</feature>
<dbReference type="Pfam" id="PF06983">
    <property type="entry name" value="3-dmu-9_3-mt"/>
    <property type="match status" value="1"/>
</dbReference>
<dbReference type="HOGENOM" id="CLU_046006_17_4_9"/>
<gene>
    <name evidence="2" type="ORF">PM3016_4586</name>
</gene>
<dbReference type="AlphaFoldDB" id="H6NDJ4"/>
<dbReference type="Proteomes" id="UP000007523">
    <property type="component" value="Chromosome"/>
</dbReference>
<dbReference type="SUPFAM" id="SSF54593">
    <property type="entry name" value="Glyoxalase/Bleomycin resistance protein/Dihydroxybiphenyl dioxygenase"/>
    <property type="match status" value="1"/>
</dbReference>
<evidence type="ECO:0000313" key="2">
    <source>
        <dbReference type="EMBL" id="AFC31334.1"/>
    </source>
</evidence>
<dbReference type="PANTHER" id="PTHR33990:SF4">
    <property type="entry name" value="PHNB-LIKE DOMAIN-CONTAINING PROTEIN"/>
    <property type="match status" value="1"/>
</dbReference>
<dbReference type="Gene3D" id="3.30.720.100">
    <property type="match status" value="1"/>
</dbReference>
<dbReference type="PIRSF" id="PIRSF021700">
    <property type="entry name" value="3_dmu_93_MTrfase"/>
    <property type="match status" value="1"/>
</dbReference>
<name>H6NDJ4_9BACL</name>
<proteinExistence type="predicted"/>
<dbReference type="STRING" id="1116391.PM3016_4586"/>